<evidence type="ECO:0000313" key="2">
    <source>
        <dbReference type="Proteomes" id="UP000199473"/>
    </source>
</evidence>
<dbReference type="OrthoDB" id="9811423at2"/>
<sequence length="76" mass="8097">MTAPSPRLQSPCIQVCVLDRLTGHCIGCGRTGEEIGAWSLLPEVAQRRLLAALPARLAALEARGLRADLTPRLPPA</sequence>
<protein>
    <recommendedName>
        <fullName evidence="3">DUF1289 domain-containing protein</fullName>
    </recommendedName>
</protein>
<dbReference type="PANTHER" id="PTHR35175:SF2">
    <property type="entry name" value="DUF1289 DOMAIN-CONTAINING PROTEIN"/>
    <property type="match status" value="1"/>
</dbReference>
<name>A0A1I4BRD5_9PROT</name>
<dbReference type="PANTHER" id="PTHR35175">
    <property type="entry name" value="DUF1289 DOMAIN-CONTAINING PROTEIN"/>
    <property type="match status" value="1"/>
</dbReference>
<dbReference type="RefSeq" id="WP_092960870.1">
    <property type="nucleotide sequence ID" value="NZ_FOSQ01000006.1"/>
</dbReference>
<gene>
    <name evidence="1" type="ORF">SAMN02745775_1062</name>
</gene>
<proteinExistence type="predicted"/>
<keyword evidence="2" id="KW-1185">Reference proteome</keyword>
<accession>A0A1I4BRD5</accession>
<dbReference type="Proteomes" id="UP000199473">
    <property type="component" value="Unassembled WGS sequence"/>
</dbReference>
<dbReference type="STRING" id="1123062.SAMN02745775_1062"/>
<organism evidence="1 2">
    <name type="scientific">Falsiroseomonas stagni DSM 19981</name>
    <dbReference type="NCBI Taxonomy" id="1123062"/>
    <lineage>
        <taxon>Bacteria</taxon>
        <taxon>Pseudomonadati</taxon>
        <taxon>Pseudomonadota</taxon>
        <taxon>Alphaproteobacteria</taxon>
        <taxon>Acetobacterales</taxon>
        <taxon>Roseomonadaceae</taxon>
        <taxon>Falsiroseomonas</taxon>
    </lineage>
</organism>
<dbReference type="InterPro" id="IPR010710">
    <property type="entry name" value="DUF1289"/>
</dbReference>
<dbReference type="Pfam" id="PF06945">
    <property type="entry name" value="DUF1289"/>
    <property type="match status" value="1"/>
</dbReference>
<evidence type="ECO:0008006" key="3">
    <source>
        <dbReference type="Google" id="ProtNLM"/>
    </source>
</evidence>
<dbReference type="EMBL" id="FOSQ01000006">
    <property type="protein sequence ID" value="SFK70411.1"/>
    <property type="molecule type" value="Genomic_DNA"/>
</dbReference>
<reference evidence="1 2" key="1">
    <citation type="submission" date="2016-10" db="EMBL/GenBank/DDBJ databases">
        <authorList>
            <person name="de Groot N.N."/>
        </authorList>
    </citation>
    <scope>NUCLEOTIDE SEQUENCE [LARGE SCALE GENOMIC DNA]</scope>
    <source>
        <strain evidence="1 2">DSM 19981</strain>
    </source>
</reference>
<dbReference type="AlphaFoldDB" id="A0A1I4BRD5"/>
<evidence type="ECO:0000313" key="1">
    <source>
        <dbReference type="EMBL" id="SFK70411.1"/>
    </source>
</evidence>